<dbReference type="AlphaFoldDB" id="A0A1L9NDJ9"/>
<dbReference type="Proteomes" id="UP000184304">
    <property type="component" value="Unassembled WGS sequence"/>
</dbReference>
<proteinExistence type="predicted"/>
<protein>
    <submittedName>
        <fullName evidence="1">Uncharacterized protein</fullName>
    </submittedName>
</protein>
<dbReference type="EMBL" id="KV878187">
    <property type="protein sequence ID" value="OJI87353.1"/>
    <property type="molecule type" value="Genomic_DNA"/>
</dbReference>
<organism evidence="1 2">
    <name type="scientific">Aspergillus tubingensis (strain CBS 134.48)</name>
    <dbReference type="NCBI Taxonomy" id="767770"/>
    <lineage>
        <taxon>Eukaryota</taxon>
        <taxon>Fungi</taxon>
        <taxon>Dikarya</taxon>
        <taxon>Ascomycota</taxon>
        <taxon>Pezizomycotina</taxon>
        <taxon>Eurotiomycetes</taxon>
        <taxon>Eurotiomycetidae</taxon>
        <taxon>Eurotiales</taxon>
        <taxon>Aspergillaceae</taxon>
        <taxon>Aspergillus</taxon>
        <taxon>Aspergillus subgen. Circumdati</taxon>
    </lineage>
</organism>
<reference evidence="2" key="1">
    <citation type="journal article" date="2017" name="Genome Biol.">
        <title>Comparative genomics reveals high biological diversity and specific adaptations in the industrially and medically important fungal genus Aspergillus.</title>
        <authorList>
            <person name="de Vries R.P."/>
            <person name="Riley R."/>
            <person name="Wiebenga A."/>
            <person name="Aguilar-Osorio G."/>
            <person name="Amillis S."/>
            <person name="Uchima C.A."/>
            <person name="Anderluh G."/>
            <person name="Asadollahi M."/>
            <person name="Askin M."/>
            <person name="Barry K."/>
            <person name="Battaglia E."/>
            <person name="Bayram O."/>
            <person name="Benocci T."/>
            <person name="Braus-Stromeyer S.A."/>
            <person name="Caldana C."/>
            <person name="Canovas D."/>
            <person name="Cerqueira G.C."/>
            <person name="Chen F."/>
            <person name="Chen W."/>
            <person name="Choi C."/>
            <person name="Clum A."/>
            <person name="Dos Santos R.A."/>
            <person name="Damasio A.R."/>
            <person name="Diallinas G."/>
            <person name="Emri T."/>
            <person name="Fekete E."/>
            <person name="Flipphi M."/>
            <person name="Freyberg S."/>
            <person name="Gallo A."/>
            <person name="Gournas C."/>
            <person name="Habgood R."/>
            <person name="Hainaut M."/>
            <person name="Harispe M.L."/>
            <person name="Henrissat B."/>
            <person name="Hilden K.S."/>
            <person name="Hope R."/>
            <person name="Hossain A."/>
            <person name="Karabika E."/>
            <person name="Karaffa L."/>
            <person name="Karanyi Z."/>
            <person name="Krasevec N."/>
            <person name="Kuo A."/>
            <person name="Kusch H."/>
            <person name="LaButti K."/>
            <person name="Lagendijk E.L."/>
            <person name="Lapidus A."/>
            <person name="Levasseur A."/>
            <person name="Lindquist E."/>
            <person name="Lipzen A."/>
            <person name="Logrieco A.F."/>
            <person name="MacCabe A."/>
            <person name="Maekelae M.R."/>
            <person name="Malavazi I."/>
            <person name="Melin P."/>
            <person name="Meyer V."/>
            <person name="Mielnichuk N."/>
            <person name="Miskei M."/>
            <person name="Molnar A.P."/>
            <person name="Mule G."/>
            <person name="Ngan C.Y."/>
            <person name="Orejas M."/>
            <person name="Orosz E."/>
            <person name="Ouedraogo J.P."/>
            <person name="Overkamp K.M."/>
            <person name="Park H.-S."/>
            <person name="Perrone G."/>
            <person name="Piumi F."/>
            <person name="Punt P.J."/>
            <person name="Ram A.F."/>
            <person name="Ramon A."/>
            <person name="Rauscher S."/>
            <person name="Record E."/>
            <person name="Riano-Pachon D.M."/>
            <person name="Robert V."/>
            <person name="Roehrig J."/>
            <person name="Ruller R."/>
            <person name="Salamov A."/>
            <person name="Salih N.S."/>
            <person name="Samson R.A."/>
            <person name="Sandor E."/>
            <person name="Sanguinetti M."/>
            <person name="Schuetze T."/>
            <person name="Sepcic K."/>
            <person name="Shelest E."/>
            <person name="Sherlock G."/>
            <person name="Sophianopoulou V."/>
            <person name="Squina F.M."/>
            <person name="Sun H."/>
            <person name="Susca A."/>
            <person name="Todd R.B."/>
            <person name="Tsang A."/>
            <person name="Unkles S.E."/>
            <person name="van de Wiele N."/>
            <person name="van Rossen-Uffink D."/>
            <person name="Oliveira J.V."/>
            <person name="Vesth T.C."/>
            <person name="Visser J."/>
            <person name="Yu J.-H."/>
            <person name="Zhou M."/>
            <person name="Andersen M.R."/>
            <person name="Archer D.B."/>
            <person name="Baker S.E."/>
            <person name="Benoit I."/>
            <person name="Brakhage A.A."/>
            <person name="Braus G.H."/>
            <person name="Fischer R."/>
            <person name="Frisvad J.C."/>
            <person name="Goldman G.H."/>
            <person name="Houbraken J."/>
            <person name="Oakley B."/>
            <person name="Pocsi I."/>
            <person name="Scazzocchio C."/>
            <person name="Seiboth B."/>
            <person name="vanKuyk P.A."/>
            <person name="Wortman J."/>
            <person name="Dyer P.S."/>
            <person name="Grigoriev I.V."/>
        </authorList>
    </citation>
    <scope>NUCLEOTIDE SEQUENCE [LARGE SCALE GENOMIC DNA]</scope>
    <source>
        <strain evidence="2">CBS 134.48</strain>
    </source>
</reference>
<accession>A0A1L9NDJ9</accession>
<keyword evidence="2" id="KW-1185">Reference proteome</keyword>
<dbReference type="VEuPathDB" id="FungiDB:ASPTUDRAFT_527041"/>
<sequence>MFGFMWPIRRLSSPDVLTPCYCRYAPDSISANVKKTSGNLMKLDDITTYRLPETLHASKMQCWTSGQSTHSDTTLSLALHKEDKGQALRGPIAWRHVSHSAGIPPVDMQCVRKCANYCLQMFRLMSSKGPSYEMHLYEAHQSTPLLISCLCELPASFCLFHVFFMPMQSRPNTLIRQ</sequence>
<name>A0A1L9NDJ9_ASPTC</name>
<evidence type="ECO:0000313" key="2">
    <source>
        <dbReference type="Proteomes" id="UP000184304"/>
    </source>
</evidence>
<gene>
    <name evidence="1" type="ORF">ASPTUDRAFT_527041</name>
</gene>
<evidence type="ECO:0000313" key="1">
    <source>
        <dbReference type="EMBL" id="OJI87353.1"/>
    </source>
</evidence>